<comment type="caution">
    <text evidence="2">The sequence shown here is derived from an EMBL/GenBank/DDBJ whole genome shotgun (WGS) entry which is preliminary data.</text>
</comment>
<name>T0LVT0_COLGC</name>
<dbReference type="EMBL" id="AMYD01000839">
    <property type="protein sequence ID" value="EQB55891.1"/>
    <property type="molecule type" value="Genomic_DNA"/>
</dbReference>
<feature type="chain" id="PRO_5004567596" evidence="1">
    <location>
        <begin position="21"/>
        <end position="54"/>
    </location>
</feature>
<organism evidence="2 3">
    <name type="scientific">Colletotrichum gloeosporioides (strain Cg-14)</name>
    <name type="common">Anthracnose fungus</name>
    <name type="synonym">Glomerella cingulata</name>
    <dbReference type="NCBI Taxonomy" id="1237896"/>
    <lineage>
        <taxon>Eukaryota</taxon>
        <taxon>Fungi</taxon>
        <taxon>Dikarya</taxon>
        <taxon>Ascomycota</taxon>
        <taxon>Pezizomycotina</taxon>
        <taxon>Sordariomycetes</taxon>
        <taxon>Hypocreomycetidae</taxon>
        <taxon>Glomerellales</taxon>
        <taxon>Glomerellaceae</taxon>
        <taxon>Colletotrichum</taxon>
        <taxon>Colletotrichum gloeosporioides species complex</taxon>
    </lineage>
</organism>
<dbReference type="HOGENOM" id="CLU_3050195_0_0_1"/>
<evidence type="ECO:0000256" key="1">
    <source>
        <dbReference type="SAM" id="SignalP"/>
    </source>
</evidence>
<sequence length="54" mass="5557">MRFSSFYAVIAACMVSMAVATPTPAGSDPPPKCPPGFHCLEPGPEGTCTDCRPG</sequence>
<gene>
    <name evidence="2" type="ORF">CGLO_04131</name>
</gene>
<feature type="signal peptide" evidence="1">
    <location>
        <begin position="1"/>
        <end position="20"/>
    </location>
</feature>
<reference evidence="3" key="1">
    <citation type="journal article" date="2013" name="Mol. Plant Microbe Interact.">
        <title>Global aspects of pacC regulation of pathogenicity genes in Colletotrichum gloeosporioides as revealed by transcriptome analysis.</title>
        <authorList>
            <person name="Alkan N."/>
            <person name="Meng X."/>
            <person name="Friedlander G."/>
            <person name="Reuveni E."/>
            <person name="Sukno S."/>
            <person name="Sherman A."/>
            <person name="Thon M."/>
            <person name="Fluhr R."/>
            <person name="Prusky D."/>
        </authorList>
    </citation>
    <scope>NUCLEOTIDE SEQUENCE [LARGE SCALE GENOMIC DNA]</scope>
    <source>
        <strain evidence="3">Cg-14</strain>
    </source>
</reference>
<protein>
    <submittedName>
        <fullName evidence="2">Uncharacterized protein</fullName>
    </submittedName>
</protein>
<evidence type="ECO:0000313" key="3">
    <source>
        <dbReference type="Proteomes" id="UP000015530"/>
    </source>
</evidence>
<keyword evidence="1" id="KW-0732">Signal</keyword>
<dbReference type="Proteomes" id="UP000015530">
    <property type="component" value="Unassembled WGS sequence"/>
</dbReference>
<accession>T0LVT0</accession>
<proteinExistence type="predicted"/>
<dbReference type="AlphaFoldDB" id="T0LVT0"/>
<evidence type="ECO:0000313" key="2">
    <source>
        <dbReference type="EMBL" id="EQB55891.1"/>
    </source>
</evidence>